<keyword evidence="4" id="KW-1185">Reference proteome</keyword>
<evidence type="ECO:0000256" key="1">
    <source>
        <dbReference type="PIRSR" id="PIRSR605019-1"/>
    </source>
</evidence>
<dbReference type="SUPFAM" id="SSF48150">
    <property type="entry name" value="DNA-glycosylase"/>
    <property type="match status" value="1"/>
</dbReference>
<dbReference type="InterPro" id="IPR005019">
    <property type="entry name" value="Adenine_glyco"/>
</dbReference>
<dbReference type="GO" id="GO:0046872">
    <property type="term" value="F:metal ion binding"/>
    <property type="evidence" value="ECO:0007669"/>
    <property type="project" value="UniProtKB-KW"/>
</dbReference>
<dbReference type="GO" id="GO:0006284">
    <property type="term" value="P:base-excision repair"/>
    <property type="evidence" value="ECO:0007669"/>
    <property type="project" value="InterPro"/>
</dbReference>
<feature type="region of interest" description="Disordered" evidence="2">
    <location>
        <begin position="54"/>
        <end position="81"/>
    </location>
</feature>
<dbReference type="Gene3D" id="1.10.340.30">
    <property type="entry name" value="Hypothetical protein, domain 2"/>
    <property type="match status" value="1"/>
</dbReference>
<feature type="binding site" evidence="1">
    <location>
        <position position="343"/>
    </location>
    <ligand>
        <name>Zn(2+)</name>
        <dbReference type="ChEBI" id="CHEBI:29105"/>
    </ligand>
</feature>
<name>A0A0K9NRF0_ZOSMR</name>
<keyword evidence="1" id="KW-0479">Metal-binding</keyword>
<evidence type="ECO:0000313" key="4">
    <source>
        <dbReference type="Proteomes" id="UP000036987"/>
    </source>
</evidence>
<dbReference type="OMA" id="RHRVCSA"/>
<proteinExistence type="predicted"/>
<feature type="compositionally biased region" description="Polar residues" evidence="2">
    <location>
        <begin position="63"/>
        <end position="72"/>
    </location>
</feature>
<evidence type="ECO:0000256" key="2">
    <source>
        <dbReference type="SAM" id="MobiDB-lite"/>
    </source>
</evidence>
<dbReference type="STRING" id="29655.A0A0K9NRF0"/>
<dbReference type="EMBL" id="LFYR01001802">
    <property type="protein sequence ID" value="KMZ59359.1"/>
    <property type="molecule type" value="Genomic_DNA"/>
</dbReference>
<keyword evidence="1" id="KW-0862">Zinc</keyword>
<protein>
    <submittedName>
        <fullName evidence="3">DNA-3-methyladenine glycosylase</fullName>
    </submittedName>
</protein>
<dbReference type="InterPro" id="IPR011257">
    <property type="entry name" value="DNA_glycosylase"/>
</dbReference>
<dbReference type="OrthoDB" id="3941538at2759"/>
<evidence type="ECO:0000313" key="3">
    <source>
        <dbReference type="EMBL" id="KMZ59359.1"/>
    </source>
</evidence>
<feature type="binding site" evidence="1">
    <location>
        <position position="168"/>
    </location>
    <ligand>
        <name>Zn(2+)</name>
        <dbReference type="ChEBI" id="CHEBI:29105"/>
    </ligand>
</feature>
<reference evidence="4" key="1">
    <citation type="journal article" date="2016" name="Nature">
        <title>The genome of the seagrass Zostera marina reveals angiosperm adaptation to the sea.</title>
        <authorList>
            <person name="Olsen J.L."/>
            <person name="Rouze P."/>
            <person name="Verhelst B."/>
            <person name="Lin Y.-C."/>
            <person name="Bayer T."/>
            <person name="Collen J."/>
            <person name="Dattolo E."/>
            <person name="De Paoli E."/>
            <person name="Dittami S."/>
            <person name="Maumus F."/>
            <person name="Michel G."/>
            <person name="Kersting A."/>
            <person name="Lauritano C."/>
            <person name="Lohaus R."/>
            <person name="Toepel M."/>
            <person name="Tonon T."/>
            <person name="Vanneste K."/>
            <person name="Amirebrahimi M."/>
            <person name="Brakel J."/>
            <person name="Bostroem C."/>
            <person name="Chovatia M."/>
            <person name="Grimwood J."/>
            <person name="Jenkins J.W."/>
            <person name="Jueterbock A."/>
            <person name="Mraz A."/>
            <person name="Stam W.T."/>
            <person name="Tice H."/>
            <person name="Bornberg-Bauer E."/>
            <person name="Green P.J."/>
            <person name="Pearson G.A."/>
            <person name="Procaccini G."/>
            <person name="Duarte C.M."/>
            <person name="Schmutz J."/>
            <person name="Reusch T.B.H."/>
            <person name="Van de Peer Y."/>
        </authorList>
    </citation>
    <scope>NUCLEOTIDE SEQUENCE [LARGE SCALE GENOMIC DNA]</scope>
    <source>
        <strain evidence="4">cv. Finnish</strain>
    </source>
</reference>
<comment type="caution">
    <text evidence="3">The sequence shown here is derived from an EMBL/GenBank/DDBJ whole genome shotgun (WGS) entry which is preliminary data.</text>
</comment>
<sequence>MKLARSPRSVAKINGRAVLQPACNRNLTVVVDPSRTLLLKKKILLPSSIPSLAPTSYKKSKDPSTTSLNSSTDKPRSFPKPIVSAGVVGDLVRKKSKQDCDVLAVNAPGSLAAAQKEKATMVQAKRKMKIAHYGRAVGKGTERKVSPISTCQEEADKVIGEEEEEKRCSFITSNSDPIYVRYHDEEWGVPVHDDKLLFELLVLSGAQVGLNWTTILKKRDAFRSAFAGFNAETVSKLTEKQTASISGEYNIEIGRVRSIIDNSKSILKVTQEFGSLNKYIWGFVNNKPISPQYRSSRKIPVKSSKSEAISKDMVRRGFRLVGPTVIYSFMQAAGLTNDHLLTCSRHSAVASSN</sequence>
<accession>A0A0K9NRF0</accession>
<dbReference type="AlphaFoldDB" id="A0A0K9NRF0"/>
<dbReference type="PANTHER" id="PTHR31116">
    <property type="entry name" value="OS04G0501200 PROTEIN"/>
    <property type="match status" value="1"/>
</dbReference>
<feature type="binding site" evidence="1">
    <location>
        <position position="183"/>
    </location>
    <ligand>
        <name>Zn(2+)</name>
        <dbReference type="ChEBI" id="CHEBI:29105"/>
    </ligand>
</feature>
<organism evidence="3 4">
    <name type="scientific">Zostera marina</name>
    <name type="common">Eelgrass</name>
    <dbReference type="NCBI Taxonomy" id="29655"/>
    <lineage>
        <taxon>Eukaryota</taxon>
        <taxon>Viridiplantae</taxon>
        <taxon>Streptophyta</taxon>
        <taxon>Embryophyta</taxon>
        <taxon>Tracheophyta</taxon>
        <taxon>Spermatophyta</taxon>
        <taxon>Magnoliopsida</taxon>
        <taxon>Liliopsida</taxon>
        <taxon>Zosteraceae</taxon>
        <taxon>Zostera</taxon>
    </lineage>
</organism>
<dbReference type="PANTHER" id="PTHR31116:SF4">
    <property type="entry name" value="DNA GLYCOSYLASE SUPERFAMILY PROTEIN"/>
    <property type="match status" value="1"/>
</dbReference>
<feature type="binding site" evidence="1">
    <location>
        <position position="339"/>
    </location>
    <ligand>
        <name>Zn(2+)</name>
        <dbReference type="ChEBI" id="CHEBI:29105"/>
    </ligand>
</feature>
<dbReference type="Proteomes" id="UP000036987">
    <property type="component" value="Unassembled WGS sequence"/>
</dbReference>
<gene>
    <name evidence="3" type="ORF">ZOSMA_69G00570</name>
</gene>
<dbReference type="GO" id="GO:0008725">
    <property type="term" value="F:DNA-3-methyladenine glycosylase activity"/>
    <property type="evidence" value="ECO:0007669"/>
    <property type="project" value="InterPro"/>
</dbReference>
<dbReference type="Pfam" id="PF03352">
    <property type="entry name" value="Adenine_glyco"/>
    <property type="match status" value="1"/>
</dbReference>